<dbReference type="OrthoDB" id="2014278at2759"/>
<dbReference type="AlphaFoldDB" id="A0A8N4EYX3"/>
<evidence type="ECO:0000313" key="1">
    <source>
        <dbReference type="Proteomes" id="UP000504607"/>
    </source>
</evidence>
<accession>A0A8N4EYX3</accession>
<dbReference type="InterPro" id="IPR007750">
    <property type="entry name" value="DUF674"/>
</dbReference>
<protein>
    <submittedName>
        <fullName evidence="2">Uncharacterized protein LOC105044555</fullName>
    </submittedName>
</protein>
<dbReference type="Pfam" id="PF05056">
    <property type="entry name" value="DUF674"/>
    <property type="match status" value="2"/>
</dbReference>
<dbReference type="PANTHER" id="PTHR33103:SF19">
    <property type="entry name" value="OS09G0544700 PROTEIN"/>
    <property type="match status" value="1"/>
</dbReference>
<keyword evidence="1" id="KW-1185">Reference proteome</keyword>
<dbReference type="RefSeq" id="XP_029120204.1">
    <property type="nucleotide sequence ID" value="XM_029264371.1"/>
</dbReference>
<reference evidence="2" key="1">
    <citation type="submission" date="2025-08" db="UniProtKB">
        <authorList>
            <consortium name="RefSeq"/>
        </authorList>
    </citation>
    <scope>IDENTIFICATION</scope>
</reference>
<organism evidence="1 2">
    <name type="scientific">Elaeis guineensis var. tenera</name>
    <name type="common">Oil palm</name>
    <dbReference type="NCBI Taxonomy" id="51953"/>
    <lineage>
        <taxon>Eukaryota</taxon>
        <taxon>Viridiplantae</taxon>
        <taxon>Streptophyta</taxon>
        <taxon>Embryophyta</taxon>
        <taxon>Tracheophyta</taxon>
        <taxon>Spermatophyta</taxon>
        <taxon>Magnoliopsida</taxon>
        <taxon>Liliopsida</taxon>
        <taxon>Arecaceae</taxon>
        <taxon>Arecoideae</taxon>
        <taxon>Cocoseae</taxon>
        <taxon>Elaeidinae</taxon>
        <taxon>Elaeis</taxon>
    </lineage>
</organism>
<gene>
    <name evidence="2" type="primary">LOC105044555</name>
</gene>
<name>A0A8N4EYX3_ELAGV</name>
<dbReference type="Proteomes" id="UP000504607">
    <property type="component" value="Chromosome 5"/>
</dbReference>
<proteinExistence type="predicted"/>
<dbReference type="PANTHER" id="PTHR33103">
    <property type="entry name" value="OS01G0153900 PROTEIN"/>
    <property type="match status" value="1"/>
</dbReference>
<sequence>MVDKMSLKLLIDKSSHRVLFAEAGKEVVDFLFGLLCRYYICPLCYSNYNNVVHFTDVYGTHCPCNGQMTKEKHYMDSKSNRVEVNGGGGFVHGIVTYTISDDLTVTAMSTISSITLLNNFNIKDLGSLEESTVELGLEEGLELLKASLQSKTVLTDVFLGKK</sequence>
<evidence type="ECO:0000313" key="2">
    <source>
        <dbReference type="RefSeq" id="XP_029120204.1"/>
    </source>
</evidence>